<proteinExistence type="predicted"/>
<dbReference type="Pfam" id="PF26129">
    <property type="entry name" value="Vwde"/>
    <property type="match status" value="1"/>
</dbReference>
<evidence type="ECO:0000256" key="1">
    <source>
        <dbReference type="ARBA" id="ARBA00022729"/>
    </source>
</evidence>
<dbReference type="GO" id="GO:0009986">
    <property type="term" value="C:cell surface"/>
    <property type="evidence" value="ECO:0007669"/>
    <property type="project" value="TreeGrafter"/>
</dbReference>
<dbReference type="EMBL" id="UYJE01002953">
    <property type="protein sequence ID" value="VDI15173.1"/>
    <property type="molecule type" value="Genomic_DNA"/>
</dbReference>
<dbReference type="GO" id="GO:0005102">
    <property type="term" value="F:signaling receptor binding"/>
    <property type="evidence" value="ECO:0007669"/>
    <property type="project" value="TreeGrafter"/>
</dbReference>
<feature type="domain" description="VWFD" evidence="6">
    <location>
        <begin position="530"/>
        <end position="720"/>
    </location>
</feature>
<keyword evidence="5" id="KW-1133">Transmembrane helix</keyword>
<dbReference type="InterPro" id="IPR000742">
    <property type="entry name" value="EGF"/>
</dbReference>
<dbReference type="InterPro" id="IPR058727">
    <property type="entry name" value="Helical_Vwde"/>
</dbReference>
<comment type="caution">
    <text evidence="7">The sequence shown here is derived from an EMBL/GenBank/DDBJ whole genome shotgun (WGS) entry which is preliminary data.</text>
</comment>
<accession>A0A8B6D8N6</accession>
<dbReference type="OrthoDB" id="6126170at2759"/>
<keyword evidence="2" id="KW-1015">Disulfide bond</keyword>
<name>A0A8B6D8N6_MYTGA</name>
<keyword evidence="5" id="KW-0812">Transmembrane</keyword>
<dbReference type="PROSITE" id="PS01186">
    <property type="entry name" value="EGF_2"/>
    <property type="match status" value="1"/>
</dbReference>
<evidence type="ECO:0000256" key="4">
    <source>
        <dbReference type="SAM" id="MobiDB-lite"/>
    </source>
</evidence>
<dbReference type="Gene3D" id="2.60.120.260">
    <property type="entry name" value="Galactose-binding domain-like"/>
    <property type="match status" value="1"/>
</dbReference>
<dbReference type="Proteomes" id="UP000596742">
    <property type="component" value="Unassembled WGS sequence"/>
</dbReference>
<keyword evidence="5" id="KW-0472">Membrane</keyword>
<evidence type="ECO:0000256" key="2">
    <source>
        <dbReference type="ARBA" id="ARBA00023157"/>
    </source>
</evidence>
<gene>
    <name evidence="7" type="ORF">MGAL_10B092276B</name>
</gene>
<reference evidence="7" key="1">
    <citation type="submission" date="2018-11" db="EMBL/GenBank/DDBJ databases">
        <authorList>
            <person name="Alioto T."/>
            <person name="Alioto T."/>
        </authorList>
    </citation>
    <scope>NUCLEOTIDE SEQUENCE</scope>
</reference>
<dbReference type="PROSITE" id="PS51233">
    <property type="entry name" value="VWFD"/>
    <property type="match status" value="1"/>
</dbReference>
<protein>
    <recommendedName>
        <fullName evidence="6">VWFD domain-containing protein</fullName>
    </recommendedName>
</protein>
<evidence type="ECO:0000256" key="5">
    <source>
        <dbReference type="SAM" id="Phobius"/>
    </source>
</evidence>
<feature type="coiled-coil region" evidence="3">
    <location>
        <begin position="100"/>
        <end position="197"/>
    </location>
</feature>
<dbReference type="InterPro" id="IPR001846">
    <property type="entry name" value="VWF_type-D"/>
</dbReference>
<evidence type="ECO:0000259" key="6">
    <source>
        <dbReference type="PROSITE" id="PS51233"/>
    </source>
</evidence>
<dbReference type="PANTHER" id="PTHR14949:SF54">
    <property type="entry name" value="VWFD DOMAIN-CONTAINING PROTEIN"/>
    <property type="match status" value="1"/>
</dbReference>
<keyword evidence="8" id="KW-1185">Reference proteome</keyword>
<organism evidence="7 8">
    <name type="scientific">Mytilus galloprovincialis</name>
    <name type="common">Mediterranean mussel</name>
    <dbReference type="NCBI Taxonomy" id="29158"/>
    <lineage>
        <taxon>Eukaryota</taxon>
        <taxon>Metazoa</taxon>
        <taxon>Spiralia</taxon>
        <taxon>Lophotrochozoa</taxon>
        <taxon>Mollusca</taxon>
        <taxon>Bivalvia</taxon>
        <taxon>Autobranchia</taxon>
        <taxon>Pteriomorphia</taxon>
        <taxon>Mytilida</taxon>
        <taxon>Mytiloidea</taxon>
        <taxon>Mytilidae</taxon>
        <taxon>Mytilinae</taxon>
        <taxon>Mytilus</taxon>
    </lineage>
</organism>
<sequence length="1272" mass="142843">MSSKKTKIVKPVGSDLDLCTQHRERYVKYCTQHDSPCCTKCIAEIHKSCKEVISLDDAVRVFKGSVVFKKIENGIVLAAKNIKQIRKENETSVSVISEGKTRIEREIQQARIKINEHLDKIQDHMSKELLEVTNKAKKKSSDLNGVINEMERSIVKQQSKIDKIKKDAIDLQGFLSIKSTEAELDKMDKTVNSIINDGEDGLIRINFNLDPAIENLALITNCFGHVTVEIKPFLSKSIEEISLDLQKTINTQVKQTEVDFPDKTITKAEVIVDLVPGPVILLPFGFSLSTAFTCKFNEVFGDDGGEFLYDVQWFINGQSFILHTGISYSNIGSTNLTENDWIGKHTLNMIVRCSVRLRYNVGLTPGHVVNSASFSAGIYPEKYEYQVAEKEEIEIKLFNSMPVGCVGHKDTDRKGCVYKLRLAQPGYQVKCKEENDCGICKGTVQEGDLSFERADCSYNVTSATWDQPLILKVTGYINGQYDFKDRTTYLRVLSQEKNFYIDGDNFAWDNVVIPDIKILVSDGEKQLSGRVCESFNDPHFYTADKYRWDNYKPGEYILYRHKTKPYQVNALYGLCNVAASCNCGVAIRSGNSMFVMRTCDYITQYETRTHSPTIEMRSCDDSSMIIKENGGTYTVTLPIGTEIKFSTPSGWGHEHFIGYIHVKPSILDVENSEGLCGYVSSGSKDTSDDFTLRDGTIIDTTEDNWETFAEEWRVRDNERFFLDHPIALSQDIHLQQYCICGEEKDTPGTSLNEFAYKCGLEGPLQNCLAQTADAGNFHTTCSSSRRKRSVDGHHIITKSLTDSDDIIDNREMYIAPDSELSAVETKHNDEWPGDWTEIKAREVCQSRITKSITDEILETSHTQSDGYIDTCMFDIRLAGDTRFLETTISSLQEVAISEISRNMSLFIKENTTENENGTTSNTKKSIGEMLLGGLCSNNCSNNGVCQKGVCICNHGFGKQDCSEDLTLPPRNITVPMNGICNTRDRLCAKTNIQGVFNSRNITCRSRHMEILKDGSWSYISDYQTYDGQYRNSYLVSCALPTARRKKRSISESVIADGYEISLSTDGNNFGDSVKIMIYDLECFSCYMENNTCTQLDTCPIETTTESTTEYVSTNVPPVTTTKSKTFNSETSMTPRELTSTTRSSITLMATESMSSEYKTDGSNTSTPKNESTESNNIAAILGSLIGVVLIIVLVLSGMIYYKTKLRKNGHIEDNLMYQCQVPPKQTAMKPQFSDQYHREKSNNSLGNLSLNLETDNISRSRTPVELFSVGNN</sequence>
<feature type="transmembrane region" description="Helical" evidence="5">
    <location>
        <begin position="1177"/>
        <end position="1201"/>
    </location>
</feature>
<dbReference type="AlphaFoldDB" id="A0A8B6D8N6"/>
<dbReference type="GO" id="GO:0005576">
    <property type="term" value="C:extracellular region"/>
    <property type="evidence" value="ECO:0007669"/>
    <property type="project" value="TreeGrafter"/>
</dbReference>
<feature type="region of interest" description="Disordered" evidence="4">
    <location>
        <begin position="1121"/>
        <end position="1172"/>
    </location>
</feature>
<dbReference type="PANTHER" id="PTHR14949">
    <property type="entry name" value="EGF-LIKE-DOMAIN, MULTIPLE 7, 8"/>
    <property type="match status" value="1"/>
</dbReference>
<evidence type="ECO:0000313" key="8">
    <source>
        <dbReference type="Proteomes" id="UP000596742"/>
    </source>
</evidence>
<evidence type="ECO:0000313" key="7">
    <source>
        <dbReference type="EMBL" id="VDI15173.1"/>
    </source>
</evidence>
<dbReference type="InterPro" id="IPR050969">
    <property type="entry name" value="Dev_Signal_Modulators"/>
</dbReference>
<evidence type="ECO:0000256" key="3">
    <source>
        <dbReference type="SAM" id="Coils"/>
    </source>
</evidence>
<keyword evidence="3" id="KW-0175">Coiled coil</keyword>
<keyword evidence="1" id="KW-0732">Signal</keyword>
<dbReference type="SUPFAM" id="SSF57845">
    <property type="entry name" value="B-box zinc-binding domain"/>
    <property type="match status" value="1"/>
</dbReference>